<dbReference type="AlphaFoldDB" id="A0AAN6PTZ9"/>
<dbReference type="InterPro" id="IPR011057">
    <property type="entry name" value="Mss4-like_sf"/>
</dbReference>
<keyword evidence="3" id="KW-0862">Zinc</keyword>
<evidence type="ECO:0000313" key="5">
    <source>
        <dbReference type="EMBL" id="KAK4096050.1"/>
    </source>
</evidence>
<reference evidence="5" key="1">
    <citation type="journal article" date="2023" name="Mol. Phylogenet. Evol.">
        <title>Genome-scale phylogeny and comparative genomics of the fungal order Sordariales.</title>
        <authorList>
            <person name="Hensen N."/>
            <person name="Bonometti L."/>
            <person name="Westerberg I."/>
            <person name="Brannstrom I.O."/>
            <person name="Guillou S."/>
            <person name="Cros-Aarteil S."/>
            <person name="Calhoun S."/>
            <person name="Haridas S."/>
            <person name="Kuo A."/>
            <person name="Mondo S."/>
            <person name="Pangilinan J."/>
            <person name="Riley R."/>
            <person name="LaButti K."/>
            <person name="Andreopoulos B."/>
            <person name="Lipzen A."/>
            <person name="Chen C."/>
            <person name="Yan M."/>
            <person name="Daum C."/>
            <person name="Ng V."/>
            <person name="Clum A."/>
            <person name="Steindorff A."/>
            <person name="Ohm R.A."/>
            <person name="Martin F."/>
            <person name="Silar P."/>
            <person name="Natvig D.O."/>
            <person name="Lalanne C."/>
            <person name="Gautier V."/>
            <person name="Ament-Velasquez S.L."/>
            <person name="Kruys A."/>
            <person name="Hutchinson M.I."/>
            <person name="Powell A.J."/>
            <person name="Barry K."/>
            <person name="Miller A.N."/>
            <person name="Grigoriev I.V."/>
            <person name="Debuchy R."/>
            <person name="Gladieux P."/>
            <person name="Hiltunen Thoren M."/>
            <person name="Johannesson H."/>
        </authorList>
    </citation>
    <scope>NUCLEOTIDE SEQUENCE</scope>
    <source>
        <strain evidence="5">CBS 757.83</strain>
    </source>
</reference>
<dbReference type="PROSITE" id="PS51891">
    <property type="entry name" value="CENP_V_GFA"/>
    <property type="match status" value="1"/>
</dbReference>
<reference evidence="5" key="2">
    <citation type="submission" date="2023-05" db="EMBL/GenBank/DDBJ databases">
        <authorList>
            <consortium name="Lawrence Berkeley National Laboratory"/>
            <person name="Steindorff A."/>
            <person name="Hensen N."/>
            <person name="Bonometti L."/>
            <person name="Westerberg I."/>
            <person name="Brannstrom I.O."/>
            <person name="Guillou S."/>
            <person name="Cros-Aarteil S."/>
            <person name="Calhoun S."/>
            <person name="Haridas S."/>
            <person name="Kuo A."/>
            <person name="Mondo S."/>
            <person name="Pangilinan J."/>
            <person name="Riley R."/>
            <person name="Labutti K."/>
            <person name="Andreopoulos B."/>
            <person name="Lipzen A."/>
            <person name="Chen C."/>
            <person name="Yanf M."/>
            <person name="Daum C."/>
            <person name="Ng V."/>
            <person name="Clum A."/>
            <person name="Ohm R."/>
            <person name="Martin F."/>
            <person name="Silar P."/>
            <person name="Natvig D."/>
            <person name="Lalanne C."/>
            <person name="Gautier V."/>
            <person name="Ament-Velasquez S.L."/>
            <person name="Kruys A."/>
            <person name="Hutchinson M.I."/>
            <person name="Powell A.J."/>
            <person name="Barry K."/>
            <person name="Miller A.N."/>
            <person name="Grigoriev I.V."/>
            <person name="Debuchy R."/>
            <person name="Gladieux P."/>
            <person name="Thoren M.H."/>
            <person name="Johannesson H."/>
        </authorList>
    </citation>
    <scope>NUCLEOTIDE SEQUENCE</scope>
    <source>
        <strain evidence="5">CBS 757.83</strain>
    </source>
</reference>
<dbReference type="GO" id="GO:0016846">
    <property type="term" value="F:carbon-sulfur lyase activity"/>
    <property type="evidence" value="ECO:0007669"/>
    <property type="project" value="InterPro"/>
</dbReference>
<evidence type="ECO:0000256" key="2">
    <source>
        <dbReference type="ARBA" id="ARBA00022723"/>
    </source>
</evidence>
<dbReference type="Pfam" id="PF04828">
    <property type="entry name" value="GFA"/>
    <property type="match status" value="1"/>
</dbReference>
<evidence type="ECO:0000256" key="3">
    <source>
        <dbReference type="ARBA" id="ARBA00022833"/>
    </source>
</evidence>
<dbReference type="SUPFAM" id="SSF51316">
    <property type="entry name" value="Mss4-like"/>
    <property type="match status" value="1"/>
</dbReference>
<accession>A0AAN6PTZ9</accession>
<name>A0AAN6PTZ9_9PEZI</name>
<gene>
    <name evidence="5" type="ORF">N658DRAFT_64973</name>
</gene>
<comment type="caution">
    <text evidence="5">The sequence shown here is derived from an EMBL/GenBank/DDBJ whole genome shotgun (WGS) entry which is preliminary data.</text>
</comment>
<dbReference type="InterPro" id="IPR052355">
    <property type="entry name" value="CENP-V-like"/>
</dbReference>
<protein>
    <recommendedName>
        <fullName evidence="4">CENP-V/GFA domain-containing protein</fullName>
    </recommendedName>
</protein>
<dbReference type="PANTHER" id="PTHR28620:SF1">
    <property type="entry name" value="CENP-V_GFA DOMAIN-CONTAINING PROTEIN"/>
    <property type="match status" value="1"/>
</dbReference>
<evidence type="ECO:0000313" key="6">
    <source>
        <dbReference type="Proteomes" id="UP001305647"/>
    </source>
</evidence>
<comment type="similarity">
    <text evidence="1">Belongs to the Gfa family.</text>
</comment>
<dbReference type="GO" id="GO:0046872">
    <property type="term" value="F:metal ion binding"/>
    <property type="evidence" value="ECO:0007669"/>
    <property type="project" value="UniProtKB-KW"/>
</dbReference>
<dbReference type="PANTHER" id="PTHR28620">
    <property type="entry name" value="CENTROMERE PROTEIN V"/>
    <property type="match status" value="1"/>
</dbReference>
<dbReference type="EMBL" id="MU863744">
    <property type="protein sequence ID" value="KAK4096050.1"/>
    <property type="molecule type" value="Genomic_DNA"/>
</dbReference>
<evidence type="ECO:0000256" key="1">
    <source>
        <dbReference type="ARBA" id="ARBA00005495"/>
    </source>
</evidence>
<dbReference type="InterPro" id="IPR006913">
    <property type="entry name" value="CENP-V/GFA"/>
</dbReference>
<dbReference type="Gene3D" id="2.170.150.70">
    <property type="match status" value="1"/>
</dbReference>
<organism evidence="5 6">
    <name type="scientific">Parathielavia hyrcaniae</name>
    <dbReference type="NCBI Taxonomy" id="113614"/>
    <lineage>
        <taxon>Eukaryota</taxon>
        <taxon>Fungi</taxon>
        <taxon>Dikarya</taxon>
        <taxon>Ascomycota</taxon>
        <taxon>Pezizomycotina</taxon>
        <taxon>Sordariomycetes</taxon>
        <taxon>Sordariomycetidae</taxon>
        <taxon>Sordariales</taxon>
        <taxon>Chaetomiaceae</taxon>
        <taxon>Parathielavia</taxon>
    </lineage>
</organism>
<feature type="domain" description="CENP-V/GFA" evidence="4">
    <location>
        <begin position="37"/>
        <end position="161"/>
    </location>
</feature>
<evidence type="ECO:0000259" key="4">
    <source>
        <dbReference type="PROSITE" id="PS51891"/>
    </source>
</evidence>
<keyword evidence="2" id="KW-0479">Metal-binding</keyword>
<keyword evidence="6" id="KW-1185">Reference proteome</keyword>
<proteinExistence type="inferred from homology"/>
<sequence>MAIMVNNRVIRRTQMSLEEAIKASGDPAIPATDPRTYTGGCHCGNVRYRATLDIGPSNVTKCNCSICHKNGYVFSPRASGTEFELLSPSSIADATVGAYEFGSQMLSHHFCKTCGVSCFFRMGVRPRGWEDSESVTYGVNLLTLDAGQGLDLRQLKFRYWNGKEEDWSGTKGEPGPNGMW</sequence>
<dbReference type="Proteomes" id="UP001305647">
    <property type="component" value="Unassembled WGS sequence"/>
</dbReference>